<dbReference type="AlphaFoldDB" id="E0UNK0"/>
<accession>E0UNK0</accession>
<keyword evidence="1" id="KW-0614">Plasmid</keyword>
<geneLocation type="plasmid" evidence="1 2">
    <name>Cy782203</name>
</geneLocation>
<protein>
    <submittedName>
        <fullName evidence="1">Uncharacterized protein</fullName>
    </submittedName>
</protein>
<evidence type="ECO:0000313" key="2">
    <source>
        <dbReference type="Proteomes" id="UP000008206"/>
    </source>
</evidence>
<sequence>MQSDQCLTLTQPLNSALMSCLPISVKETKKEEEENDINLKLSQWEQHNYELWDYQHLAYSEY</sequence>
<gene>
    <name evidence="1" type="ordered locus">Cyan7822_6886</name>
</gene>
<evidence type="ECO:0000313" key="1">
    <source>
        <dbReference type="EMBL" id="ADN18530.1"/>
    </source>
</evidence>
<dbReference type="EMBL" id="CP002201">
    <property type="protein sequence ID" value="ADN18530.1"/>
    <property type="molecule type" value="Genomic_DNA"/>
</dbReference>
<dbReference type="HOGENOM" id="CLU_2914805_0_0_3"/>
<proteinExistence type="predicted"/>
<dbReference type="RefSeq" id="WP_013325656.1">
    <property type="nucleotide sequence ID" value="NC_014502.1"/>
</dbReference>
<keyword evidence="2" id="KW-1185">Reference proteome</keyword>
<reference evidence="2" key="1">
    <citation type="journal article" date="2011" name="MBio">
        <title>Novel metabolic attributes of the genus Cyanothece, comprising a group of unicellular nitrogen-fixing Cyanobacteria.</title>
        <authorList>
            <person name="Bandyopadhyay A."/>
            <person name="Elvitigala T."/>
            <person name="Welsh E."/>
            <person name="Stockel J."/>
            <person name="Liberton M."/>
            <person name="Min H."/>
            <person name="Sherman L.A."/>
            <person name="Pakrasi H.B."/>
        </authorList>
    </citation>
    <scope>NUCLEOTIDE SEQUENCE [LARGE SCALE GENOMIC DNA]</scope>
    <source>
        <strain evidence="2">PCC 7822</strain>
        <plasmid evidence="2">Cy782203</plasmid>
    </source>
</reference>
<dbReference type="Proteomes" id="UP000008206">
    <property type="component" value="Plasmid Cy782203"/>
</dbReference>
<dbReference type="KEGG" id="cyj:Cyan7822_6886"/>
<organism evidence="1 2">
    <name type="scientific">Gloeothece verrucosa (strain PCC 7822)</name>
    <name type="common">Cyanothece sp. (strain PCC 7822)</name>
    <dbReference type="NCBI Taxonomy" id="497965"/>
    <lineage>
        <taxon>Bacteria</taxon>
        <taxon>Bacillati</taxon>
        <taxon>Cyanobacteriota</taxon>
        <taxon>Cyanophyceae</taxon>
        <taxon>Oscillatoriophycideae</taxon>
        <taxon>Chroococcales</taxon>
        <taxon>Aphanothecaceae</taxon>
        <taxon>Gloeothece</taxon>
        <taxon>Gloeothece verrucosa</taxon>
    </lineage>
</organism>
<name>E0UNK0_GLOV7</name>